<name>A0A380MY86_9GAMM</name>
<reference evidence="2 3" key="1">
    <citation type="submission" date="2018-06" db="EMBL/GenBank/DDBJ databases">
        <authorList>
            <consortium name="Pathogen Informatics"/>
            <person name="Doyle S."/>
        </authorList>
    </citation>
    <scope>NUCLEOTIDE SEQUENCE [LARGE SCALE GENOMIC DNA]</scope>
    <source>
        <strain evidence="2 3">NCTC13337</strain>
    </source>
</reference>
<feature type="transmembrane region" description="Helical" evidence="1">
    <location>
        <begin position="114"/>
        <end position="133"/>
    </location>
</feature>
<gene>
    <name evidence="2" type="ORF">NCTC13337_02317</name>
</gene>
<dbReference type="InterPro" id="IPR005325">
    <property type="entry name" value="DUF308_memb"/>
</dbReference>
<proteinExistence type="predicted"/>
<dbReference type="AlphaFoldDB" id="A0A380MY86"/>
<feature type="transmembrane region" description="Helical" evidence="1">
    <location>
        <begin position="5"/>
        <end position="22"/>
    </location>
</feature>
<keyword evidence="1" id="KW-0472">Membrane</keyword>
<feature type="transmembrane region" description="Helical" evidence="1">
    <location>
        <begin position="60"/>
        <end position="78"/>
    </location>
</feature>
<sequence length="168" mass="18111">MKCNFIMFIRIASVIGGILALFNPFSATLAAEQLASWLFLFFWVLEFVALFNAPFTSSKLFAVINGVVGVLLGIELLANPLRGILALTIAVGILFLFTGIGKIFIAFAIRKTALFWPLLLSAAVSILLAILIFSDYPQLATSLLGILLAIELISNGIATIAFSCHKMA</sequence>
<dbReference type="Proteomes" id="UP000254601">
    <property type="component" value="Unassembled WGS sequence"/>
</dbReference>
<keyword evidence="3" id="KW-1185">Reference proteome</keyword>
<dbReference type="Pfam" id="PF03729">
    <property type="entry name" value="DUF308"/>
    <property type="match status" value="1"/>
</dbReference>
<feature type="transmembrane region" description="Helical" evidence="1">
    <location>
        <begin position="34"/>
        <end position="53"/>
    </location>
</feature>
<dbReference type="OrthoDB" id="5678253at2"/>
<accession>A0A380MY86</accession>
<evidence type="ECO:0000256" key="1">
    <source>
        <dbReference type="SAM" id="Phobius"/>
    </source>
</evidence>
<feature type="transmembrane region" description="Helical" evidence="1">
    <location>
        <begin position="139"/>
        <end position="162"/>
    </location>
</feature>
<dbReference type="PANTHER" id="PTHR34989:SF1">
    <property type="entry name" value="PROTEIN HDED"/>
    <property type="match status" value="1"/>
</dbReference>
<dbReference type="RefSeq" id="WP_072577522.1">
    <property type="nucleotide sequence ID" value="NZ_LWHB01000194.1"/>
</dbReference>
<evidence type="ECO:0000313" key="3">
    <source>
        <dbReference type="Proteomes" id="UP000254601"/>
    </source>
</evidence>
<keyword evidence="1" id="KW-0812">Transmembrane</keyword>
<evidence type="ECO:0000313" key="2">
    <source>
        <dbReference type="EMBL" id="SUO97262.1"/>
    </source>
</evidence>
<dbReference type="GO" id="GO:0005886">
    <property type="term" value="C:plasma membrane"/>
    <property type="evidence" value="ECO:0007669"/>
    <property type="project" value="TreeGrafter"/>
</dbReference>
<organism evidence="2 3">
    <name type="scientific">Suttonella ornithocola</name>
    <dbReference type="NCBI Taxonomy" id="279832"/>
    <lineage>
        <taxon>Bacteria</taxon>
        <taxon>Pseudomonadati</taxon>
        <taxon>Pseudomonadota</taxon>
        <taxon>Gammaproteobacteria</taxon>
        <taxon>Cardiobacteriales</taxon>
        <taxon>Cardiobacteriaceae</taxon>
        <taxon>Suttonella</taxon>
    </lineage>
</organism>
<keyword evidence="1" id="KW-1133">Transmembrane helix</keyword>
<protein>
    <submittedName>
        <fullName evidence="2">Acid-resistance membrane protein</fullName>
    </submittedName>
</protein>
<dbReference type="PANTHER" id="PTHR34989">
    <property type="entry name" value="PROTEIN HDED"/>
    <property type="match status" value="1"/>
</dbReference>
<dbReference type="EMBL" id="UHIC01000001">
    <property type="protein sequence ID" value="SUO97262.1"/>
    <property type="molecule type" value="Genomic_DNA"/>
</dbReference>
<feature type="transmembrane region" description="Helical" evidence="1">
    <location>
        <begin position="84"/>
        <end position="107"/>
    </location>
</feature>
<dbReference type="InterPro" id="IPR052712">
    <property type="entry name" value="Acid_resist_chaperone_HdeD"/>
</dbReference>